<dbReference type="Gramene" id="KZN02050">
    <property type="protein sequence ID" value="KZN02050"/>
    <property type="gene ID" value="DCAR_010804"/>
</dbReference>
<evidence type="ECO:0000313" key="2">
    <source>
        <dbReference type="Proteomes" id="UP000077755"/>
    </source>
</evidence>
<dbReference type="EMBL" id="CP093345">
    <property type="protein sequence ID" value="WOG92997.1"/>
    <property type="molecule type" value="Genomic_DNA"/>
</dbReference>
<proteinExistence type="predicted"/>
<dbReference type="Proteomes" id="UP000077755">
    <property type="component" value="Chromosome 3"/>
</dbReference>
<keyword evidence="2" id="KW-1185">Reference proteome</keyword>
<accession>A0A166AX44</accession>
<sequence length="89" mass="9809">MQGLQIKDCVDHWQIAGASNPGLYRPITEMSNTDIVPPEEKSRHRVWAGLKPRPEQFCAASNCGLERLSVCHIWLGGDIRFGHGILAGA</sequence>
<reference evidence="1" key="1">
    <citation type="journal article" date="2016" name="Nat. Genet.">
        <title>A high-quality carrot genome assembly provides new insights into carotenoid accumulation and asterid genome evolution.</title>
        <authorList>
            <person name="Iorizzo M."/>
            <person name="Ellison S."/>
            <person name="Senalik D."/>
            <person name="Zeng P."/>
            <person name="Satapoomin P."/>
            <person name="Huang J."/>
            <person name="Bowman M."/>
            <person name="Iovene M."/>
            <person name="Sanseverino W."/>
            <person name="Cavagnaro P."/>
            <person name="Yildiz M."/>
            <person name="Macko-Podgorni A."/>
            <person name="Moranska E."/>
            <person name="Grzebelus E."/>
            <person name="Grzebelus D."/>
            <person name="Ashrafi H."/>
            <person name="Zheng Z."/>
            <person name="Cheng S."/>
            <person name="Spooner D."/>
            <person name="Van Deynze A."/>
            <person name="Simon P."/>
        </authorList>
    </citation>
    <scope>NUCLEOTIDE SEQUENCE</scope>
    <source>
        <tissue evidence="1">Leaf</tissue>
    </source>
</reference>
<gene>
    <name evidence="1" type="ORF">DCAR_0312276</name>
</gene>
<organism evidence="1 2">
    <name type="scientific">Daucus carota subsp. sativus</name>
    <name type="common">Carrot</name>
    <dbReference type="NCBI Taxonomy" id="79200"/>
    <lineage>
        <taxon>Eukaryota</taxon>
        <taxon>Viridiplantae</taxon>
        <taxon>Streptophyta</taxon>
        <taxon>Embryophyta</taxon>
        <taxon>Tracheophyta</taxon>
        <taxon>Spermatophyta</taxon>
        <taxon>Magnoliopsida</taxon>
        <taxon>eudicotyledons</taxon>
        <taxon>Gunneridae</taxon>
        <taxon>Pentapetalae</taxon>
        <taxon>asterids</taxon>
        <taxon>campanulids</taxon>
        <taxon>Apiales</taxon>
        <taxon>Apiaceae</taxon>
        <taxon>Apioideae</taxon>
        <taxon>Scandiceae</taxon>
        <taxon>Daucinae</taxon>
        <taxon>Daucus</taxon>
        <taxon>Daucus sect. Daucus</taxon>
    </lineage>
</organism>
<name>A0A166AX44_DAUCS</name>
<dbReference type="AlphaFoldDB" id="A0A166AX44"/>
<evidence type="ECO:0000313" key="1">
    <source>
        <dbReference type="EMBL" id="WOG92997.1"/>
    </source>
</evidence>
<protein>
    <submittedName>
        <fullName evidence="1">Uncharacterized protein</fullName>
    </submittedName>
</protein>
<reference evidence="1" key="2">
    <citation type="submission" date="2022-03" db="EMBL/GenBank/DDBJ databases">
        <title>Draft title - Genomic analysis of global carrot germplasm unveils the trajectory of domestication and the origin of high carotenoid orange carrot.</title>
        <authorList>
            <person name="Iorizzo M."/>
            <person name="Ellison S."/>
            <person name="Senalik D."/>
            <person name="Macko-Podgorni A."/>
            <person name="Grzebelus D."/>
            <person name="Bostan H."/>
            <person name="Rolling W."/>
            <person name="Curaba J."/>
            <person name="Simon P."/>
        </authorList>
    </citation>
    <scope>NUCLEOTIDE SEQUENCE</scope>
    <source>
        <tissue evidence="1">Leaf</tissue>
    </source>
</reference>